<dbReference type="InterPro" id="IPR002781">
    <property type="entry name" value="TM_pro_TauE-like"/>
</dbReference>
<protein>
    <recommendedName>
        <fullName evidence="6">Probable membrane transporter protein</fullName>
    </recommendedName>
</protein>
<comment type="subcellular location">
    <subcellularLocation>
        <location evidence="6">Cell membrane</location>
        <topology evidence="6">Multi-pass membrane protein</topology>
    </subcellularLocation>
    <subcellularLocation>
        <location evidence="1">Membrane</location>
        <topology evidence="1">Multi-pass membrane protein</topology>
    </subcellularLocation>
</comment>
<keyword evidence="4 6" id="KW-1133">Transmembrane helix</keyword>
<keyword evidence="6" id="KW-1003">Cell membrane</keyword>
<evidence type="ECO:0000313" key="8">
    <source>
        <dbReference type="Proteomes" id="UP000581688"/>
    </source>
</evidence>
<dbReference type="PANTHER" id="PTHR43701:SF2">
    <property type="entry name" value="MEMBRANE TRANSPORTER PROTEIN YJNA-RELATED"/>
    <property type="match status" value="1"/>
</dbReference>
<feature type="transmembrane region" description="Helical" evidence="6">
    <location>
        <begin position="106"/>
        <end position="123"/>
    </location>
</feature>
<evidence type="ECO:0000256" key="2">
    <source>
        <dbReference type="ARBA" id="ARBA00009142"/>
    </source>
</evidence>
<feature type="transmembrane region" description="Helical" evidence="6">
    <location>
        <begin position="254"/>
        <end position="272"/>
    </location>
</feature>
<reference evidence="7 8" key="1">
    <citation type="submission" date="2020-08" db="EMBL/GenBank/DDBJ databases">
        <title>Genomic Encyclopedia of Type Strains, Phase IV (KMG-IV): sequencing the most valuable type-strain genomes for metagenomic binning, comparative biology and taxonomic classification.</title>
        <authorList>
            <person name="Goeker M."/>
        </authorList>
    </citation>
    <scope>NUCLEOTIDE SEQUENCE [LARGE SCALE GENOMIC DNA]</scope>
    <source>
        <strain evidence="7 8">DSM 19612</strain>
    </source>
</reference>
<evidence type="ECO:0000256" key="6">
    <source>
        <dbReference type="RuleBase" id="RU363041"/>
    </source>
</evidence>
<gene>
    <name evidence="7" type="ORF">HNQ94_001905</name>
</gene>
<dbReference type="InterPro" id="IPR051598">
    <property type="entry name" value="TSUP/Inactive_protease-like"/>
</dbReference>
<evidence type="ECO:0000313" key="7">
    <source>
        <dbReference type="EMBL" id="MBB6453456.1"/>
    </source>
</evidence>
<organism evidence="7 8">
    <name type="scientific">Salirhabdus euzebyi</name>
    <dbReference type="NCBI Taxonomy" id="394506"/>
    <lineage>
        <taxon>Bacteria</taxon>
        <taxon>Bacillati</taxon>
        <taxon>Bacillota</taxon>
        <taxon>Bacilli</taxon>
        <taxon>Bacillales</taxon>
        <taxon>Bacillaceae</taxon>
        <taxon>Salirhabdus</taxon>
    </lineage>
</organism>
<name>A0A841Q4W8_9BACI</name>
<comment type="caution">
    <text evidence="7">The sequence shown here is derived from an EMBL/GenBank/DDBJ whole genome shotgun (WGS) entry which is preliminary data.</text>
</comment>
<dbReference type="Proteomes" id="UP000581688">
    <property type="component" value="Unassembled WGS sequence"/>
</dbReference>
<evidence type="ECO:0000256" key="5">
    <source>
        <dbReference type="ARBA" id="ARBA00023136"/>
    </source>
</evidence>
<evidence type="ECO:0000256" key="1">
    <source>
        <dbReference type="ARBA" id="ARBA00004141"/>
    </source>
</evidence>
<evidence type="ECO:0000256" key="4">
    <source>
        <dbReference type="ARBA" id="ARBA00022989"/>
    </source>
</evidence>
<sequence length="273" mass="29783">MIFILMIIIGFSSAFLGSIAGLGGGIIFVPSILLLQHNMLGFEWATPQAIVGMSLLVMIFTGLSSTFAYLKYKRIDVKSGSIFLIGSIPGSLIGVWMNKFVETEGFQLYFGMLMLFISAMFFVRKRISSSKLIKNERGFKRTFAFRGEVHHYTFSVPIALSIAFVVGTCSGLFGIGGGSLMVPAMILLFGFPPHIAAPTSMFMIFVSSSFSSVAHIGLGHIHWEYALYFIPAAWIGGTIGAKVSQKLKSGTIELVLRILIILIGIQLILEGLF</sequence>
<keyword evidence="8" id="KW-1185">Reference proteome</keyword>
<feature type="transmembrane region" description="Helical" evidence="6">
    <location>
        <begin position="82"/>
        <end position="100"/>
    </location>
</feature>
<dbReference type="PANTHER" id="PTHR43701">
    <property type="entry name" value="MEMBRANE TRANSPORTER PROTEIN MJ0441-RELATED"/>
    <property type="match status" value="1"/>
</dbReference>
<dbReference type="EMBL" id="JACHGH010000005">
    <property type="protein sequence ID" value="MBB6453456.1"/>
    <property type="molecule type" value="Genomic_DNA"/>
</dbReference>
<proteinExistence type="inferred from homology"/>
<dbReference type="GO" id="GO:0005886">
    <property type="term" value="C:plasma membrane"/>
    <property type="evidence" value="ECO:0007669"/>
    <property type="project" value="UniProtKB-SubCell"/>
</dbReference>
<keyword evidence="3 6" id="KW-0812">Transmembrane</keyword>
<feature type="transmembrane region" description="Helical" evidence="6">
    <location>
        <begin position="7"/>
        <end position="29"/>
    </location>
</feature>
<dbReference type="RefSeq" id="WP_174496185.1">
    <property type="nucleotide sequence ID" value="NZ_CADDWK010000006.1"/>
</dbReference>
<accession>A0A841Q4W8</accession>
<comment type="similarity">
    <text evidence="2 6">Belongs to the 4-toluene sulfonate uptake permease (TSUP) (TC 2.A.102) family.</text>
</comment>
<evidence type="ECO:0000256" key="3">
    <source>
        <dbReference type="ARBA" id="ARBA00022692"/>
    </source>
</evidence>
<feature type="transmembrane region" description="Helical" evidence="6">
    <location>
        <begin position="143"/>
        <end position="166"/>
    </location>
</feature>
<dbReference type="Pfam" id="PF01925">
    <property type="entry name" value="TauE"/>
    <property type="match status" value="1"/>
</dbReference>
<feature type="transmembrane region" description="Helical" evidence="6">
    <location>
        <begin position="49"/>
        <end position="70"/>
    </location>
</feature>
<dbReference type="AlphaFoldDB" id="A0A841Q4W8"/>
<keyword evidence="5 6" id="KW-0472">Membrane</keyword>